<feature type="domain" description="HTH merR-type" evidence="4">
    <location>
        <begin position="5"/>
        <end position="74"/>
    </location>
</feature>
<keyword evidence="1" id="KW-0805">Transcription regulation</keyword>
<keyword evidence="2" id="KW-0238">DNA-binding</keyword>
<dbReference type="SUPFAM" id="SSF46955">
    <property type="entry name" value="Putative DNA-binding domain"/>
    <property type="match status" value="1"/>
</dbReference>
<comment type="caution">
    <text evidence="5">The sequence shown here is derived from an EMBL/GenBank/DDBJ whole genome shotgun (WGS) entry which is preliminary data.</text>
</comment>
<organism evidence="5 6">
    <name type="scientific">Alloalcanivorax marinus</name>
    <dbReference type="NCBI Taxonomy" id="1177169"/>
    <lineage>
        <taxon>Bacteria</taxon>
        <taxon>Pseudomonadati</taxon>
        <taxon>Pseudomonadota</taxon>
        <taxon>Gammaproteobacteria</taxon>
        <taxon>Oceanospirillales</taxon>
        <taxon>Alcanivoracaceae</taxon>
        <taxon>Alloalcanivorax</taxon>
    </lineage>
</organism>
<reference evidence="5" key="1">
    <citation type="submission" date="2021-10" db="EMBL/GenBank/DDBJ databases">
        <title>The diversity and Nitrogen Metabolism of Culturable Nitrate-Utilizing Bacteria Within the Oxygen Minimum Zone of the Changjiang (Yangtze River)Estuary.</title>
        <authorList>
            <person name="Zhang D."/>
            <person name="Zheng J."/>
            <person name="Liu S."/>
            <person name="He W."/>
        </authorList>
    </citation>
    <scope>NUCLEOTIDE SEQUENCE</scope>
    <source>
        <strain evidence="5">FXH-223</strain>
    </source>
</reference>
<evidence type="ECO:0000259" key="4">
    <source>
        <dbReference type="PROSITE" id="PS50937"/>
    </source>
</evidence>
<sequence>MTTPDYSIQAISELTGVLPVTLRAWERRYGLIRPARTARGHRRYGEADLRRIRRILAWLERGLPIGQVRAVLDGEDAPVLAGDPWRRAAEDGLAALAARNVPRLEQWFQRLVADYALEKVLTQCCDPLREHLRARPDGAAARLLLDSFLRQKLGGRALALAPGRRDPAWLVLAVGDPLPALSRAVPRGAPVWCLEDAPPWSALAPWLADPRTRGVLWVLGEHPGRRRADQLWPADAAPDLPAWCTGPALTDELITPPWLRRVPGDRAALYAAWDAALHDADNEHADKRGDAGATGLVS</sequence>
<dbReference type="RefSeq" id="WP_204429135.1">
    <property type="nucleotide sequence ID" value="NZ_JADDOL010000011.1"/>
</dbReference>
<evidence type="ECO:0000256" key="1">
    <source>
        <dbReference type="ARBA" id="ARBA00023015"/>
    </source>
</evidence>
<name>A0A9Q3YNF2_9GAMM</name>
<dbReference type="AlphaFoldDB" id="A0A9Q3YNF2"/>
<evidence type="ECO:0000256" key="2">
    <source>
        <dbReference type="ARBA" id="ARBA00023125"/>
    </source>
</evidence>
<dbReference type="InterPro" id="IPR009061">
    <property type="entry name" value="DNA-bd_dom_put_sf"/>
</dbReference>
<dbReference type="InterPro" id="IPR047057">
    <property type="entry name" value="MerR_fam"/>
</dbReference>
<protein>
    <submittedName>
        <fullName evidence="5">MerR family transcriptional regulator</fullName>
    </submittedName>
</protein>
<dbReference type="CDD" id="cd01104">
    <property type="entry name" value="HTH_MlrA-CarA"/>
    <property type="match status" value="1"/>
</dbReference>
<dbReference type="PROSITE" id="PS50937">
    <property type="entry name" value="HTH_MERR_2"/>
    <property type="match status" value="1"/>
</dbReference>
<dbReference type="SMART" id="SM00422">
    <property type="entry name" value="HTH_MERR"/>
    <property type="match status" value="1"/>
</dbReference>
<dbReference type="Proteomes" id="UP001108027">
    <property type="component" value="Unassembled WGS sequence"/>
</dbReference>
<gene>
    <name evidence="5" type="ORF">LL252_08730</name>
</gene>
<evidence type="ECO:0000313" key="6">
    <source>
        <dbReference type="Proteomes" id="UP001108027"/>
    </source>
</evidence>
<keyword evidence="3" id="KW-0804">Transcription</keyword>
<dbReference type="PANTHER" id="PTHR30204:SF67">
    <property type="entry name" value="HTH-TYPE TRANSCRIPTIONAL REGULATOR MLRA-RELATED"/>
    <property type="match status" value="1"/>
</dbReference>
<evidence type="ECO:0000313" key="5">
    <source>
        <dbReference type="EMBL" id="MCC4308656.1"/>
    </source>
</evidence>
<dbReference type="Gene3D" id="1.10.1660.10">
    <property type="match status" value="1"/>
</dbReference>
<dbReference type="EMBL" id="JAJGNA010000008">
    <property type="protein sequence ID" value="MCC4308656.1"/>
    <property type="molecule type" value="Genomic_DNA"/>
</dbReference>
<dbReference type="GO" id="GO:0003700">
    <property type="term" value="F:DNA-binding transcription factor activity"/>
    <property type="evidence" value="ECO:0007669"/>
    <property type="project" value="InterPro"/>
</dbReference>
<dbReference type="GO" id="GO:0003677">
    <property type="term" value="F:DNA binding"/>
    <property type="evidence" value="ECO:0007669"/>
    <property type="project" value="UniProtKB-KW"/>
</dbReference>
<dbReference type="InterPro" id="IPR000551">
    <property type="entry name" value="MerR-type_HTH_dom"/>
</dbReference>
<dbReference type="Pfam" id="PF13411">
    <property type="entry name" value="MerR_1"/>
    <property type="match status" value="1"/>
</dbReference>
<keyword evidence="6" id="KW-1185">Reference proteome</keyword>
<dbReference type="PANTHER" id="PTHR30204">
    <property type="entry name" value="REDOX-CYCLING DRUG-SENSING TRANSCRIPTIONAL ACTIVATOR SOXR"/>
    <property type="match status" value="1"/>
</dbReference>
<proteinExistence type="predicted"/>
<evidence type="ECO:0000256" key="3">
    <source>
        <dbReference type="ARBA" id="ARBA00023163"/>
    </source>
</evidence>
<accession>A0A9Q3YNF2</accession>